<dbReference type="PROSITE" id="PS50042">
    <property type="entry name" value="CNMP_BINDING_3"/>
    <property type="match status" value="1"/>
</dbReference>
<dbReference type="KEGG" id="syc:syc2190_d"/>
<evidence type="ECO:0000259" key="13">
    <source>
        <dbReference type="PROSITE" id="PS50893"/>
    </source>
</evidence>
<dbReference type="eggNOG" id="COG2274">
    <property type="taxonomic scope" value="Bacteria"/>
</dbReference>
<evidence type="ECO:0000256" key="5">
    <source>
        <dbReference type="ARBA" id="ARBA00022741"/>
    </source>
</evidence>
<dbReference type="NCBIfam" id="TIGR01846">
    <property type="entry name" value="type_I_sec_HlyB"/>
    <property type="match status" value="1"/>
</dbReference>
<dbReference type="Pfam" id="PF00005">
    <property type="entry name" value="ABC_tran"/>
    <property type="match status" value="1"/>
</dbReference>
<reference evidence="16 17" key="1">
    <citation type="journal article" date="2007" name="Photosyn. Res.">
        <title>Complete nucleotide sequence of the freshwater unicellular cyanobacterium Synechococcus elongatus PCC 6301 chromosome: gene content and organization.</title>
        <authorList>
            <person name="Sugita C."/>
            <person name="Ogata K."/>
            <person name="Shikata M."/>
            <person name="Jikuya H."/>
            <person name="Takano J."/>
            <person name="Furumichi M."/>
            <person name="Kanehisa M."/>
            <person name="Omata T."/>
            <person name="Sugiura M."/>
            <person name="Sugita M."/>
        </authorList>
    </citation>
    <scope>NUCLEOTIDE SEQUENCE [LARGE SCALE GENOMIC DNA]</scope>
    <source>
        <strain evidence="17">ATCC 27144 / PCC 6301 / SAUG 1402/1</strain>
    </source>
</reference>
<name>A0A0H3KC19_SYNP6</name>
<dbReference type="SUPFAM" id="SSF90123">
    <property type="entry name" value="ABC transporter transmembrane region"/>
    <property type="match status" value="1"/>
</dbReference>
<dbReference type="InterPro" id="IPR000595">
    <property type="entry name" value="cNMP-bd_dom"/>
</dbReference>
<keyword evidence="8 11" id="KW-1133">Transmembrane helix</keyword>
<feature type="transmembrane region" description="Helical" evidence="11">
    <location>
        <begin position="483"/>
        <end position="506"/>
    </location>
</feature>
<dbReference type="CDD" id="cd02259">
    <property type="entry name" value="Peptidase_C39_like"/>
    <property type="match status" value="1"/>
</dbReference>
<dbReference type="EMBL" id="AP008231">
    <property type="protein sequence ID" value="BAD80380.1"/>
    <property type="molecule type" value="Genomic_DNA"/>
</dbReference>
<dbReference type="Pfam" id="PF00664">
    <property type="entry name" value="ABC_membrane"/>
    <property type="match status" value="1"/>
</dbReference>
<feature type="transmembrane region" description="Helical" evidence="11">
    <location>
        <begin position="672"/>
        <end position="690"/>
    </location>
</feature>
<dbReference type="InterPro" id="IPR027417">
    <property type="entry name" value="P-loop_NTPase"/>
</dbReference>
<keyword evidence="6" id="KW-0378">Hydrolase</keyword>
<dbReference type="SMART" id="SM00382">
    <property type="entry name" value="AAA"/>
    <property type="match status" value="1"/>
</dbReference>
<keyword evidence="7 16" id="KW-0067">ATP-binding</keyword>
<dbReference type="GO" id="GO:0006508">
    <property type="term" value="P:proteolysis"/>
    <property type="evidence" value="ECO:0007669"/>
    <property type="project" value="InterPro"/>
</dbReference>
<dbReference type="GO" id="GO:0016887">
    <property type="term" value="F:ATP hydrolysis activity"/>
    <property type="evidence" value="ECO:0007669"/>
    <property type="project" value="InterPro"/>
</dbReference>
<dbReference type="Gene3D" id="1.20.1560.10">
    <property type="entry name" value="ABC transporter type 1, transmembrane domain"/>
    <property type="match status" value="1"/>
</dbReference>
<keyword evidence="6" id="KW-0645">Protease</keyword>
<dbReference type="RefSeq" id="WP_011244500.1">
    <property type="nucleotide sequence ID" value="NC_006576.1"/>
</dbReference>
<dbReference type="Gene3D" id="2.60.120.10">
    <property type="entry name" value="Jelly Rolls"/>
    <property type="match status" value="1"/>
</dbReference>
<feature type="transmembrane region" description="Helical" evidence="11">
    <location>
        <begin position="580"/>
        <end position="604"/>
    </location>
</feature>
<dbReference type="Proteomes" id="UP000001175">
    <property type="component" value="Chromosome"/>
</dbReference>
<dbReference type="PANTHER" id="PTHR24221">
    <property type="entry name" value="ATP-BINDING CASSETTE SUB-FAMILY B"/>
    <property type="match status" value="1"/>
</dbReference>
<evidence type="ECO:0000256" key="7">
    <source>
        <dbReference type="ARBA" id="ARBA00022840"/>
    </source>
</evidence>
<dbReference type="GO" id="GO:0030253">
    <property type="term" value="P:protein secretion by the type I secretion system"/>
    <property type="evidence" value="ECO:0007669"/>
    <property type="project" value="InterPro"/>
</dbReference>
<dbReference type="FunFam" id="3.40.50.300:FF:000221">
    <property type="entry name" value="Multidrug ABC transporter ATP-binding protein"/>
    <property type="match status" value="1"/>
</dbReference>
<dbReference type="PROSITE" id="PS50990">
    <property type="entry name" value="PEPTIDASE_C39"/>
    <property type="match status" value="1"/>
</dbReference>
<evidence type="ECO:0000256" key="11">
    <source>
        <dbReference type="SAM" id="Phobius"/>
    </source>
</evidence>
<dbReference type="PANTHER" id="PTHR24221:SF647">
    <property type="entry name" value="BLL6336 PROTEIN"/>
    <property type="match status" value="1"/>
</dbReference>
<dbReference type="GO" id="GO:0034040">
    <property type="term" value="F:ATPase-coupled lipid transmembrane transporter activity"/>
    <property type="evidence" value="ECO:0007669"/>
    <property type="project" value="TreeGrafter"/>
</dbReference>
<dbReference type="InterPro" id="IPR003439">
    <property type="entry name" value="ABC_transporter-like_ATP-bd"/>
</dbReference>
<feature type="domain" description="Cyclic nucleotide-binding" evidence="12">
    <location>
        <begin position="38"/>
        <end position="120"/>
    </location>
</feature>
<evidence type="ECO:0000313" key="17">
    <source>
        <dbReference type="Proteomes" id="UP000001175"/>
    </source>
</evidence>
<evidence type="ECO:0000256" key="3">
    <source>
        <dbReference type="ARBA" id="ARBA00022475"/>
    </source>
</evidence>
<keyword evidence="6" id="KW-0788">Thiol protease</keyword>
<feature type="compositionally biased region" description="Low complexity" evidence="10">
    <location>
        <begin position="244"/>
        <end position="265"/>
    </location>
</feature>
<dbReference type="SUPFAM" id="SSF52540">
    <property type="entry name" value="P-loop containing nucleoside triphosphate hydrolases"/>
    <property type="match status" value="1"/>
</dbReference>
<dbReference type="PROSITE" id="PS50929">
    <property type="entry name" value="ABC_TM1F"/>
    <property type="match status" value="1"/>
</dbReference>
<evidence type="ECO:0000313" key="16">
    <source>
        <dbReference type="EMBL" id="BAD80380.1"/>
    </source>
</evidence>
<accession>A0A0H3KC19</accession>
<dbReference type="InterPro" id="IPR014710">
    <property type="entry name" value="RmlC-like_jellyroll"/>
</dbReference>
<dbReference type="CDD" id="cd18782">
    <property type="entry name" value="ABC_6TM_PrtD_LapB_HlyB_like"/>
    <property type="match status" value="1"/>
</dbReference>
<evidence type="ECO:0000256" key="1">
    <source>
        <dbReference type="ARBA" id="ARBA00004651"/>
    </source>
</evidence>
<organism evidence="16 17">
    <name type="scientific">Synechococcus sp. (strain ATCC 27144 / PCC 6301 / SAUG 1402/1)</name>
    <name type="common">Anacystis nidulans</name>
    <dbReference type="NCBI Taxonomy" id="269084"/>
    <lineage>
        <taxon>Bacteria</taxon>
        <taxon>Bacillati</taxon>
        <taxon>Cyanobacteriota</taxon>
        <taxon>Cyanophyceae</taxon>
        <taxon>Synechococcales</taxon>
        <taxon>Synechococcaceae</taxon>
        <taxon>Synechococcus</taxon>
    </lineage>
</organism>
<comment type="subcellular location">
    <subcellularLocation>
        <location evidence="1">Cell membrane</location>
        <topology evidence="1">Multi-pass membrane protein</topology>
    </subcellularLocation>
</comment>
<dbReference type="InterPro" id="IPR036640">
    <property type="entry name" value="ABC1_TM_sf"/>
</dbReference>
<feature type="domain" description="ABC transporter" evidence="13">
    <location>
        <begin position="760"/>
        <end position="995"/>
    </location>
</feature>
<evidence type="ECO:0000259" key="12">
    <source>
        <dbReference type="PROSITE" id="PS50042"/>
    </source>
</evidence>
<proteinExistence type="predicted"/>
<dbReference type="GO" id="GO:0140359">
    <property type="term" value="F:ABC-type transporter activity"/>
    <property type="evidence" value="ECO:0007669"/>
    <property type="project" value="InterPro"/>
</dbReference>
<evidence type="ECO:0000259" key="15">
    <source>
        <dbReference type="PROSITE" id="PS50990"/>
    </source>
</evidence>
<gene>
    <name evidence="16" type="primary">hlyB</name>
    <name evidence="16" type="ordered locus">syc2190_d</name>
</gene>
<feature type="region of interest" description="Disordered" evidence="10">
    <location>
        <begin position="231"/>
        <end position="273"/>
    </location>
</feature>
<keyword evidence="5" id="KW-0547">Nucleotide-binding</keyword>
<sequence length="1000" mass="110446">MVAIPSNLCELLAGQAYFQAYPAAAYEPWRAQLQLGKFAVGQPLLPPEQLPSHVLVVLSGQIRVVYQPVGQVRGISLGRFGAGACLGWAPLLRGCPGEASSGSEAGAVLAIPAAAFLDMLKQLPDLAQAFGSQAAPSEVMSVLQAQSWPSPLTVQEWSAFVQELLPQTRVQLVDTVHSGANTLLSRDYDWYVSGNNGTSALGLPIDLEAAIPSPKGSLALRLLGLPAGTVAQRQTRNHHDAVGTSEEPSTAATTDSATVTDSPSPWTSTVPADLSADLYDGSQRSQKFPVERGNDPVSEAQACLKMIARSLKIPFRRDQVQRVIEEQYRRLKSISLQELAVLLEMQALRSQILQLRLVDLPRVPLPALIAWEEGHAVLYAVDATSITFADPRQGLITLSLAEFQQRWGNAGTILLATKTQFTQSQRFGLSWFWPSIQRYRVRLIEVLIASLVVQLFTLANPLIIQQVIDKVIGQGSLNNLNSFAVLLVILGVFQGLLSSLRTYLFADTTNRIDLKLGSDIIDRLLKLPLRYFERRPVGELSSRVQELEKIRSFLTGTALTTVMDAMFSVIYILVMLVYSWFLTLVALSTVPIFVAITFFASPVVRRQLREKAERNAETQSQLVEVLSGIQTVKAQNIELKARWQWQERYARYIAAGFRNINTSTAASSLTNFFNQLSGLLVLWVGVYLVFDNQLSLGQLIAFRIISGYVTQPLLRLAQLWQNFQETALSLERLADIVDTPQESDDDDQGKIPMPMINGKVEFRNLSFRFGEQGPLQLSNVTLEIPAGEYVGIVGQSGSGKSTLMKLLPRLYSPLEGEILIDGYDISKVGLYSLRRQIGIVPQDSLLFQGTVEENISLTKPNATTDEIITAAKAAGAHDFIMTLPLGYNTRVGERGGALSGGQRQRIAIARTVLQNPQLLILDEATSALDYDTERQVSINLQQHFRGKTVFFITHRLSTVRHADRIIVMDKGAMVEQGSHDELMELRGRYFCLYRQQDALN</sequence>
<dbReference type="InterPro" id="IPR018490">
    <property type="entry name" value="cNMP-bd_dom_sf"/>
</dbReference>
<evidence type="ECO:0000256" key="10">
    <source>
        <dbReference type="SAM" id="MobiDB-lite"/>
    </source>
</evidence>
<keyword evidence="4 11" id="KW-0812">Transmembrane</keyword>
<feature type="domain" description="ABC transmembrane type-1" evidence="14">
    <location>
        <begin position="446"/>
        <end position="725"/>
    </location>
</feature>
<evidence type="ECO:0000256" key="9">
    <source>
        <dbReference type="ARBA" id="ARBA00023136"/>
    </source>
</evidence>
<dbReference type="CDD" id="cd00038">
    <property type="entry name" value="CAP_ED"/>
    <property type="match status" value="1"/>
</dbReference>
<dbReference type="InterPro" id="IPR017871">
    <property type="entry name" value="ABC_transporter-like_CS"/>
</dbReference>
<feature type="transmembrane region" description="Helical" evidence="11">
    <location>
        <begin position="443"/>
        <end position="463"/>
    </location>
</feature>
<evidence type="ECO:0000256" key="2">
    <source>
        <dbReference type="ARBA" id="ARBA00022448"/>
    </source>
</evidence>
<dbReference type="AlphaFoldDB" id="A0A0H3KC19"/>
<dbReference type="SMART" id="SM00100">
    <property type="entry name" value="cNMP"/>
    <property type="match status" value="1"/>
</dbReference>
<dbReference type="InterPro" id="IPR039421">
    <property type="entry name" value="Type_1_exporter"/>
</dbReference>
<keyword evidence="9 11" id="KW-0472">Membrane</keyword>
<dbReference type="SUPFAM" id="SSF51206">
    <property type="entry name" value="cAMP-binding domain-like"/>
    <property type="match status" value="1"/>
</dbReference>
<dbReference type="PROSITE" id="PS50893">
    <property type="entry name" value="ABC_TRANSPORTER_2"/>
    <property type="match status" value="1"/>
</dbReference>
<dbReference type="GO" id="GO:0030256">
    <property type="term" value="C:type I protein secretion system complex"/>
    <property type="evidence" value="ECO:0007669"/>
    <property type="project" value="InterPro"/>
</dbReference>
<dbReference type="GO" id="GO:0005886">
    <property type="term" value="C:plasma membrane"/>
    <property type="evidence" value="ECO:0007669"/>
    <property type="project" value="UniProtKB-SubCell"/>
</dbReference>
<dbReference type="InterPro" id="IPR010132">
    <property type="entry name" value="ATPase_T1SS_HlyB"/>
</dbReference>
<evidence type="ECO:0000256" key="6">
    <source>
        <dbReference type="ARBA" id="ARBA00022807"/>
    </source>
</evidence>
<dbReference type="InterPro" id="IPR005074">
    <property type="entry name" value="Peptidase_C39"/>
</dbReference>
<feature type="transmembrane region" description="Helical" evidence="11">
    <location>
        <begin position="553"/>
        <end position="574"/>
    </location>
</feature>
<dbReference type="InterPro" id="IPR011527">
    <property type="entry name" value="ABC1_TM_dom"/>
</dbReference>
<feature type="domain" description="Peptidase C39" evidence="15">
    <location>
        <begin position="292"/>
        <end position="414"/>
    </location>
</feature>
<evidence type="ECO:0000259" key="14">
    <source>
        <dbReference type="PROSITE" id="PS50929"/>
    </source>
</evidence>
<dbReference type="Gene3D" id="3.40.50.300">
    <property type="entry name" value="P-loop containing nucleotide triphosphate hydrolases"/>
    <property type="match status" value="1"/>
</dbReference>
<evidence type="ECO:0000256" key="4">
    <source>
        <dbReference type="ARBA" id="ARBA00022692"/>
    </source>
</evidence>
<dbReference type="Gene3D" id="3.90.70.10">
    <property type="entry name" value="Cysteine proteinases"/>
    <property type="match status" value="1"/>
</dbReference>
<dbReference type="Pfam" id="PF03412">
    <property type="entry name" value="Peptidase_C39"/>
    <property type="match status" value="1"/>
</dbReference>
<dbReference type="GO" id="GO:0005524">
    <property type="term" value="F:ATP binding"/>
    <property type="evidence" value="ECO:0007669"/>
    <property type="project" value="UniProtKB-KW"/>
</dbReference>
<protein>
    <submittedName>
        <fullName evidence="16">Toxin secretion ABC transporter ATP-binding protein</fullName>
    </submittedName>
</protein>
<dbReference type="PROSITE" id="PS00211">
    <property type="entry name" value="ABC_TRANSPORTER_1"/>
    <property type="match status" value="1"/>
</dbReference>
<keyword evidence="2" id="KW-0813">Transport</keyword>
<keyword evidence="3" id="KW-1003">Cell membrane</keyword>
<evidence type="ECO:0000256" key="8">
    <source>
        <dbReference type="ARBA" id="ARBA00022989"/>
    </source>
</evidence>
<dbReference type="GO" id="GO:0008234">
    <property type="term" value="F:cysteine-type peptidase activity"/>
    <property type="evidence" value="ECO:0007669"/>
    <property type="project" value="UniProtKB-KW"/>
</dbReference>
<dbReference type="InterPro" id="IPR003593">
    <property type="entry name" value="AAA+_ATPase"/>
</dbReference>